<dbReference type="AlphaFoldDB" id="A0A7C1R940"/>
<proteinExistence type="predicted"/>
<reference evidence="1" key="1">
    <citation type="journal article" date="2020" name="mSystems">
        <title>Genome- and Community-Level Interaction Insights into Carbon Utilization and Element Cycling Functions of Hydrothermarchaeota in Hydrothermal Sediment.</title>
        <authorList>
            <person name="Zhou Z."/>
            <person name="Liu Y."/>
            <person name="Xu W."/>
            <person name="Pan J."/>
            <person name="Luo Z.H."/>
            <person name="Li M."/>
        </authorList>
    </citation>
    <scope>NUCLEOTIDE SEQUENCE [LARGE SCALE GENOMIC DNA]</scope>
    <source>
        <strain evidence="1">HyVt-329</strain>
    </source>
</reference>
<feature type="non-terminal residue" evidence="1">
    <location>
        <position position="31"/>
    </location>
</feature>
<name>A0A7C1R940_UNCAE</name>
<gene>
    <name evidence="1" type="ORF">ENH69_00390</name>
</gene>
<dbReference type="Proteomes" id="UP000885667">
    <property type="component" value="Unassembled WGS sequence"/>
</dbReference>
<sequence>MYKNQNTDQNNIVVEGELFFDRSPCGTGTSG</sequence>
<dbReference type="Gene3D" id="3.10.310.10">
    <property type="entry name" value="Diaminopimelate Epimerase, Chain A, domain 1"/>
    <property type="match status" value="1"/>
</dbReference>
<protein>
    <submittedName>
        <fullName evidence="1">Uncharacterized protein</fullName>
    </submittedName>
</protein>
<organism evidence="1">
    <name type="scientific">Aerophobetes bacterium</name>
    <dbReference type="NCBI Taxonomy" id="2030807"/>
    <lineage>
        <taxon>Bacteria</taxon>
        <taxon>Candidatus Aerophobota</taxon>
    </lineage>
</organism>
<accession>A0A7C1R940</accession>
<evidence type="ECO:0000313" key="1">
    <source>
        <dbReference type="EMBL" id="HDZ49662.1"/>
    </source>
</evidence>
<comment type="caution">
    <text evidence="1">The sequence shown here is derived from an EMBL/GenBank/DDBJ whole genome shotgun (WGS) entry which is preliminary data.</text>
</comment>
<dbReference type="EMBL" id="DRFT01000027">
    <property type="protein sequence ID" value="HDZ49662.1"/>
    <property type="molecule type" value="Genomic_DNA"/>
</dbReference>